<dbReference type="Pfam" id="PF01490">
    <property type="entry name" value="Aa_trans"/>
    <property type="match status" value="1"/>
</dbReference>
<feature type="transmembrane region" description="Helical" evidence="7">
    <location>
        <begin position="415"/>
        <end position="436"/>
    </location>
</feature>
<comment type="subcellular location">
    <subcellularLocation>
        <location evidence="1">Membrane</location>
        <topology evidence="1">Multi-pass membrane protein</topology>
    </subcellularLocation>
</comment>
<evidence type="ECO:0000256" key="3">
    <source>
        <dbReference type="ARBA" id="ARBA00022970"/>
    </source>
</evidence>
<dbReference type="PANTHER" id="PTHR22950:SF685">
    <property type="entry name" value="AMINO ACID TRANSPORTER PROTEIN"/>
    <property type="match status" value="1"/>
</dbReference>
<gene>
    <name evidence="9" type="ORF">CSSPJE1EN1_LOCUS11834</name>
</gene>
<evidence type="ECO:0000256" key="1">
    <source>
        <dbReference type="ARBA" id="ARBA00004141"/>
    </source>
</evidence>
<keyword evidence="5 7" id="KW-0472">Membrane</keyword>
<organism evidence="9 10">
    <name type="scientific">Sphagnum jensenii</name>
    <dbReference type="NCBI Taxonomy" id="128206"/>
    <lineage>
        <taxon>Eukaryota</taxon>
        <taxon>Viridiplantae</taxon>
        <taxon>Streptophyta</taxon>
        <taxon>Embryophyta</taxon>
        <taxon>Bryophyta</taxon>
        <taxon>Sphagnophytina</taxon>
        <taxon>Sphagnopsida</taxon>
        <taxon>Sphagnales</taxon>
        <taxon>Sphagnaceae</taxon>
        <taxon>Sphagnum</taxon>
    </lineage>
</organism>
<dbReference type="Proteomes" id="UP001497444">
    <property type="component" value="Chromosome 18"/>
</dbReference>
<name>A0ABP0WJK6_9BRYO</name>
<accession>A0ABP0WJK6</accession>
<feature type="transmembrane region" description="Helical" evidence="7">
    <location>
        <begin position="355"/>
        <end position="378"/>
    </location>
</feature>
<reference evidence="9" key="1">
    <citation type="submission" date="2024-02" db="EMBL/GenBank/DDBJ databases">
        <authorList>
            <consortium name="ELIXIR-Norway"/>
            <consortium name="Elixir Norway"/>
        </authorList>
    </citation>
    <scope>NUCLEOTIDE SEQUENCE</scope>
</reference>
<dbReference type="EMBL" id="OZ020113">
    <property type="protein sequence ID" value="CAK9266356.1"/>
    <property type="molecule type" value="Genomic_DNA"/>
</dbReference>
<proteinExistence type="predicted"/>
<feature type="compositionally biased region" description="Low complexity" evidence="6">
    <location>
        <begin position="52"/>
        <end position="61"/>
    </location>
</feature>
<feature type="transmembrane region" description="Helical" evidence="7">
    <location>
        <begin position="442"/>
        <end position="463"/>
    </location>
</feature>
<feature type="transmembrane region" description="Helical" evidence="7">
    <location>
        <begin position="237"/>
        <end position="256"/>
    </location>
</feature>
<feature type="compositionally biased region" description="Acidic residues" evidence="6">
    <location>
        <begin position="26"/>
        <end position="35"/>
    </location>
</feature>
<feature type="transmembrane region" description="Helical" evidence="7">
    <location>
        <begin position="311"/>
        <end position="335"/>
    </location>
</feature>
<feature type="transmembrane region" description="Helical" evidence="7">
    <location>
        <begin position="164"/>
        <end position="186"/>
    </location>
</feature>
<evidence type="ECO:0000259" key="8">
    <source>
        <dbReference type="Pfam" id="PF01490"/>
    </source>
</evidence>
<evidence type="ECO:0000256" key="6">
    <source>
        <dbReference type="SAM" id="MobiDB-lite"/>
    </source>
</evidence>
<feature type="domain" description="Amino acid transporter transmembrane" evidence="8">
    <location>
        <begin position="88"/>
        <end position="490"/>
    </location>
</feature>
<keyword evidence="3" id="KW-0029">Amino-acid transport</keyword>
<feature type="region of interest" description="Disordered" evidence="6">
    <location>
        <begin position="25"/>
        <end position="61"/>
    </location>
</feature>
<sequence length="504" mass="54748">MMSNICENGLKPLLEDCEAAAAIDDHECDEDEEEKEQQQQEKRRRECGFDDASASSSSSSSCKSKLDLLESFDNGSIIISSSTLQSDMQTILNVVNLYVGVGLLSLGYAFRLGGWICVVVLAVLSIMFAYSAKLICWSFDKIPVGMVPSYPNLGFTAFGNPGHWLVMLMGVAEFFGASCMCLIIVWQSIEMLLPPGPWCFLRRTCISSRDAVVIGSPLIMLPAIWIRTFSRLTSISISGILSSLILIAVVVTAFALDPTREAVHDPSSSVHKAVNWAHLPIATGILIVSLSGHAGLPSLRRSMKNPQNFNFCLNLAFLAMFLLYATMAGFSYFYFGQATQVLVTENLNKASGVTGFVLLRLGCFSITINEVITVLVALSAYSTIPALIYVAAELIVDIISHPSSSHHRHPGFVDLLARTIILALAYIVSYLAYHVLGSVESIVGGVCSVSVSLLLPAVFYYKLHEQEMSFVKKSCVLGICALGIICLLGIATINILELSNIIKL</sequence>
<evidence type="ECO:0000313" key="9">
    <source>
        <dbReference type="EMBL" id="CAK9266356.1"/>
    </source>
</evidence>
<dbReference type="PANTHER" id="PTHR22950">
    <property type="entry name" value="AMINO ACID TRANSPORTER"/>
    <property type="match status" value="1"/>
</dbReference>
<evidence type="ECO:0000256" key="7">
    <source>
        <dbReference type="SAM" id="Phobius"/>
    </source>
</evidence>
<keyword evidence="3" id="KW-0813">Transport</keyword>
<dbReference type="InterPro" id="IPR013057">
    <property type="entry name" value="AA_transpt_TM"/>
</dbReference>
<feature type="transmembrane region" description="Helical" evidence="7">
    <location>
        <begin position="112"/>
        <end position="132"/>
    </location>
</feature>
<feature type="transmembrane region" description="Helical" evidence="7">
    <location>
        <begin position="276"/>
        <end position="299"/>
    </location>
</feature>
<protein>
    <recommendedName>
        <fullName evidence="8">Amino acid transporter transmembrane domain-containing protein</fullName>
    </recommendedName>
</protein>
<evidence type="ECO:0000256" key="2">
    <source>
        <dbReference type="ARBA" id="ARBA00022692"/>
    </source>
</evidence>
<feature type="compositionally biased region" description="Basic and acidic residues" evidence="6">
    <location>
        <begin position="36"/>
        <end position="48"/>
    </location>
</feature>
<evidence type="ECO:0000313" key="10">
    <source>
        <dbReference type="Proteomes" id="UP001497444"/>
    </source>
</evidence>
<evidence type="ECO:0000256" key="4">
    <source>
        <dbReference type="ARBA" id="ARBA00022989"/>
    </source>
</evidence>
<feature type="transmembrane region" description="Helical" evidence="7">
    <location>
        <begin position="475"/>
        <end position="496"/>
    </location>
</feature>
<feature type="transmembrane region" description="Helical" evidence="7">
    <location>
        <begin position="90"/>
        <end position="106"/>
    </location>
</feature>
<keyword evidence="10" id="KW-1185">Reference proteome</keyword>
<keyword evidence="2 7" id="KW-0812">Transmembrane</keyword>
<evidence type="ECO:0000256" key="5">
    <source>
        <dbReference type="ARBA" id="ARBA00023136"/>
    </source>
</evidence>
<keyword evidence="4 7" id="KW-1133">Transmembrane helix</keyword>